<dbReference type="Proteomes" id="UP000094527">
    <property type="component" value="Unassembled WGS sequence"/>
</dbReference>
<feature type="region of interest" description="Disordered" evidence="1">
    <location>
        <begin position="1"/>
        <end position="160"/>
    </location>
</feature>
<evidence type="ECO:0000256" key="1">
    <source>
        <dbReference type="SAM" id="MobiDB-lite"/>
    </source>
</evidence>
<comment type="caution">
    <text evidence="2">The sequence shown here is derived from an EMBL/GenBank/DDBJ whole genome shotgun (WGS) entry which is preliminary data.</text>
</comment>
<feature type="region of interest" description="Disordered" evidence="1">
    <location>
        <begin position="174"/>
        <end position="199"/>
    </location>
</feature>
<feature type="compositionally biased region" description="Basic and acidic residues" evidence="1">
    <location>
        <begin position="8"/>
        <end position="21"/>
    </location>
</feature>
<feature type="compositionally biased region" description="Polar residues" evidence="1">
    <location>
        <begin position="145"/>
        <end position="154"/>
    </location>
</feature>
<protein>
    <submittedName>
        <fullName evidence="2">Uncharacterized protein</fullName>
    </submittedName>
</protein>
<evidence type="ECO:0000313" key="3">
    <source>
        <dbReference type="Proteomes" id="UP000094527"/>
    </source>
</evidence>
<dbReference type="AlphaFoldDB" id="A0A1D2NEK9"/>
<dbReference type="EMBL" id="LJIJ01000066">
    <property type="protein sequence ID" value="ODN03691.1"/>
    <property type="molecule type" value="Genomic_DNA"/>
</dbReference>
<organism evidence="2 3">
    <name type="scientific">Orchesella cincta</name>
    <name type="common">Springtail</name>
    <name type="synonym">Podura cincta</name>
    <dbReference type="NCBI Taxonomy" id="48709"/>
    <lineage>
        <taxon>Eukaryota</taxon>
        <taxon>Metazoa</taxon>
        <taxon>Ecdysozoa</taxon>
        <taxon>Arthropoda</taxon>
        <taxon>Hexapoda</taxon>
        <taxon>Collembola</taxon>
        <taxon>Entomobryomorpha</taxon>
        <taxon>Entomobryoidea</taxon>
        <taxon>Orchesellidae</taxon>
        <taxon>Orchesellinae</taxon>
        <taxon>Orchesella</taxon>
    </lineage>
</organism>
<feature type="compositionally biased region" description="Low complexity" evidence="1">
    <location>
        <begin position="175"/>
        <end position="189"/>
    </location>
</feature>
<name>A0A1D2NEK9_ORCCI</name>
<keyword evidence="3" id="KW-1185">Reference proteome</keyword>
<feature type="compositionally biased region" description="Basic and acidic residues" evidence="1">
    <location>
        <begin position="95"/>
        <end position="107"/>
    </location>
</feature>
<reference evidence="2 3" key="1">
    <citation type="journal article" date="2016" name="Genome Biol. Evol.">
        <title>Gene Family Evolution Reflects Adaptation to Soil Environmental Stressors in the Genome of the Collembolan Orchesella cincta.</title>
        <authorList>
            <person name="Faddeeva-Vakhrusheva A."/>
            <person name="Derks M.F."/>
            <person name="Anvar S.Y."/>
            <person name="Agamennone V."/>
            <person name="Suring W."/>
            <person name="Smit S."/>
            <person name="van Straalen N.M."/>
            <person name="Roelofs D."/>
        </authorList>
    </citation>
    <scope>NUCLEOTIDE SEQUENCE [LARGE SCALE GENOMIC DNA]</scope>
    <source>
        <tissue evidence="2">Mixed pool</tissue>
    </source>
</reference>
<feature type="compositionally biased region" description="Acidic residues" evidence="1">
    <location>
        <begin position="45"/>
        <end position="82"/>
    </location>
</feature>
<gene>
    <name evidence="2" type="ORF">Ocin01_02977</name>
</gene>
<accession>A0A1D2NEK9</accession>
<sequence length="378" mass="42905">MSQGTPMEDQKDVVEYIKEELTPTTTSRQHGGSEAILMSTKERDDIADEDDEVEEEEYDNIEQDEDYKVEEDESDLSEEDVDQDHIFGEEEDSCEDHTADRGYRSEENAYNIDEEVQSPGSSSCHSNSSQSSGVNSMTTSDVDSEISSGRSSRYNLRPRNKRFRIYDESENVETSLSSCKSSSSSLISKRMTSRGESGIVEVLQPQSQSSTSEYNLKPKPKSRRIKEWETIQDYFLYLDEDEENQPSCSSSSYNLRSRRRKVIPTSTKITERNQTAGDFLRSKRIKLEEEVDSADDLFRTDALDLERHLPDELEFLPSSSWPNLENVTTSVAPTPNSQNTSNTILINASQPVNNSQAPPKFPMQNGETQSHQHQIIQV</sequence>
<proteinExistence type="predicted"/>
<evidence type="ECO:0000313" key="2">
    <source>
        <dbReference type="EMBL" id="ODN03691.1"/>
    </source>
</evidence>
<feature type="compositionally biased region" description="Low complexity" evidence="1">
    <location>
        <begin position="117"/>
        <end position="140"/>
    </location>
</feature>